<sequence length="395" mass="42633">MKKYSEIFVQFFYLGLISFGGPVAHIAYFQKTFVEKLKWVEPQTYAGLIGLSQFLPGPGSSQVGFAIGHERAGAFGGIAAFIGFTLPSFLIMYFLANLGSEEQLSQPIFVNVISMLKILAVVVVADAVLSMFTNFCKNNITISIAFISAVTSILVSGLFLQVLLLLAALIFGAINQAKIQQGFLDSAPAITHSNIRTELKNMKVFSFSIFVILLFGLPLLANVSKEISLFSDFYYVGSLVFGGGHVVLPMLQEVTTSIDNDTFLLGYAAAQAIPGPMFTFATYLGGELLVNSVFIGAFLATLAVFLPGFLLIVAFKDSWKGLAKFPRVAGAMVAINAAVVGLLMSAFYKPVLISAIHNHWDVVTALVGFWAVRYAKLPIIAIVITYVAIGIVKSL</sequence>
<dbReference type="PIRSF" id="PIRSF004810">
    <property type="entry name" value="ChrA"/>
    <property type="match status" value="1"/>
</dbReference>
<evidence type="ECO:0000256" key="1">
    <source>
        <dbReference type="ARBA" id="ARBA00004651"/>
    </source>
</evidence>
<dbReference type="Pfam" id="PF02417">
    <property type="entry name" value="Chromate_transp"/>
    <property type="match status" value="2"/>
</dbReference>
<protein>
    <submittedName>
        <fullName evidence="8">Chromate efflux transporter</fullName>
    </submittedName>
</protein>
<evidence type="ECO:0000256" key="4">
    <source>
        <dbReference type="ARBA" id="ARBA00022692"/>
    </source>
</evidence>
<dbReference type="OrthoDB" id="8969999at2"/>
<name>A0A6N8F9C3_9GAMM</name>
<dbReference type="GO" id="GO:0005886">
    <property type="term" value="C:plasma membrane"/>
    <property type="evidence" value="ECO:0007669"/>
    <property type="project" value="UniProtKB-SubCell"/>
</dbReference>
<evidence type="ECO:0000256" key="2">
    <source>
        <dbReference type="ARBA" id="ARBA00005262"/>
    </source>
</evidence>
<proteinExistence type="inferred from homology"/>
<evidence type="ECO:0000256" key="7">
    <source>
        <dbReference type="SAM" id="Phobius"/>
    </source>
</evidence>
<organism evidence="8 9">
    <name type="scientific">Psychrosphaera haliotis</name>
    <dbReference type="NCBI Taxonomy" id="555083"/>
    <lineage>
        <taxon>Bacteria</taxon>
        <taxon>Pseudomonadati</taxon>
        <taxon>Pseudomonadota</taxon>
        <taxon>Gammaproteobacteria</taxon>
        <taxon>Alteromonadales</taxon>
        <taxon>Pseudoalteromonadaceae</taxon>
        <taxon>Psychrosphaera</taxon>
    </lineage>
</organism>
<keyword evidence="3" id="KW-1003">Cell membrane</keyword>
<gene>
    <name evidence="8" type="primary">chrA</name>
    <name evidence="8" type="ORF">GNP35_03740</name>
</gene>
<feature type="transmembrane region" description="Helical" evidence="7">
    <location>
        <begin position="74"/>
        <end position="96"/>
    </location>
</feature>
<evidence type="ECO:0000313" key="9">
    <source>
        <dbReference type="Proteomes" id="UP000439994"/>
    </source>
</evidence>
<evidence type="ECO:0000256" key="6">
    <source>
        <dbReference type="ARBA" id="ARBA00023136"/>
    </source>
</evidence>
<evidence type="ECO:0000256" key="3">
    <source>
        <dbReference type="ARBA" id="ARBA00022475"/>
    </source>
</evidence>
<dbReference type="InterPro" id="IPR014047">
    <property type="entry name" value="Chr_Tranpt_l_chain"/>
</dbReference>
<dbReference type="EMBL" id="WOCD01000002">
    <property type="protein sequence ID" value="MUH71677.1"/>
    <property type="molecule type" value="Genomic_DNA"/>
</dbReference>
<feature type="transmembrane region" description="Helical" evidence="7">
    <location>
        <begin position="263"/>
        <end position="286"/>
    </location>
</feature>
<feature type="transmembrane region" description="Helical" evidence="7">
    <location>
        <begin position="292"/>
        <end position="315"/>
    </location>
</feature>
<dbReference type="Proteomes" id="UP000439994">
    <property type="component" value="Unassembled WGS sequence"/>
</dbReference>
<dbReference type="NCBIfam" id="TIGR00937">
    <property type="entry name" value="2A51"/>
    <property type="match status" value="1"/>
</dbReference>
<evidence type="ECO:0000313" key="8">
    <source>
        <dbReference type="EMBL" id="MUH71677.1"/>
    </source>
</evidence>
<dbReference type="InterPro" id="IPR003370">
    <property type="entry name" value="Chromate_transpt"/>
</dbReference>
<feature type="transmembrane region" description="Helical" evidence="7">
    <location>
        <begin position="108"/>
        <end position="132"/>
    </location>
</feature>
<keyword evidence="9" id="KW-1185">Reference proteome</keyword>
<feature type="transmembrane region" description="Helical" evidence="7">
    <location>
        <begin position="204"/>
        <end position="221"/>
    </location>
</feature>
<dbReference type="GO" id="GO:0015109">
    <property type="term" value="F:chromate transmembrane transporter activity"/>
    <property type="evidence" value="ECO:0007669"/>
    <property type="project" value="InterPro"/>
</dbReference>
<dbReference type="RefSeq" id="WP_155694664.1">
    <property type="nucleotide sequence ID" value="NZ_WOCD01000002.1"/>
</dbReference>
<comment type="subcellular location">
    <subcellularLocation>
        <location evidence="1">Cell membrane</location>
        <topology evidence="1">Multi-pass membrane protein</topology>
    </subcellularLocation>
</comment>
<reference evidence="8 9" key="1">
    <citation type="submission" date="2019-11" db="EMBL/GenBank/DDBJ databases">
        <title>P. haliotis isolates from Z. marina roots.</title>
        <authorList>
            <person name="Cohen M."/>
            <person name="Jospin G."/>
            <person name="Eisen J.A."/>
            <person name="Coil D.A."/>
        </authorList>
    </citation>
    <scope>NUCLEOTIDE SEQUENCE [LARGE SCALE GENOMIC DNA]</scope>
    <source>
        <strain evidence="8 9">UCD-MCMsp1aY</strain>
    </source>
</reference>
<feature type="transmembrane region" description="Helical" evidence="7">
    <location>
        <begin position="233"/>
        <end position="251"/>
    </location>
</feature>
<dbReference type="PANTHER" id="PTHR33567">
    <property type="entry name" value="CHROMATE ION TRANSPORTER (EUROFUNG)"/>
    <property type="match status" value="1"/>
</dbReference>
<dbReference type="AlphaFoldDB" id="A0A6N8F9C3"/>
<accession>A0A6N8F9C3</accession>
<evidence type="ECO:0000256" key="5">
    <source>
        <dbReference type="ARBA" id="ARBA00022989"/>
    </source>
</evidence>
<keyword evidence="4 7" id="KW-0812">Transmembrane</keyword>
<comment type="caution">
    <text evidence="8">The sequence shown here is derived from an EMBL/GenBank/DDBJ whole genome shotgun (WGS) entry which is preliminary data.</text>
</comment>
<dbReference type="PANTHER" id="PTHR33567:SF3">
    <property type="entry name" value="CHROMATE ION TRANSPORTER (EUROFUNG)"/>
    <property type="match status" value="1"/>
</dbReference>
<feature type="transmembrane region" description="Helical" evidence="7">
    <location>
        <begin position="327"/>
        <end position="348"/>
    </location>
</feature>
<feature type="transmembrane region" description="Helical" evidence="7">
    <location>
        <begin position="368"/>
        <end position="392"/>
    </location>
</feature>
<keyword evidence="5 7" id="KW-1133">Transmembrane helix</keyword>
<feature type="transmembrane region" description="Helical" evidence="7">
    <location>
        <begin position="7"/>
        <end position="29"/>
    </location>
</feature>
<feature type="transmembrane region" description="Helical" evidence="7">
    <location>
        <begin position="144"/>
        <end position="171"/>
    </location>
</feature>
<comment type="similarity">
    <text evidence="2">Belongs to the chromate ion transporter (CHR) (TC 2.A.51) family.</text>
</comment>
<keyword evidence="6 7" id="KW-0472">Membrane</keyword>